<evidence type="ECO:0000313" key="2">
    <source>
        <dbReference type="Proteomes" id="UP000188836"/>
    </source>
</evidence>
<name>A0A1W0B105_9NOCA</name>
<comment type="caution">
    <text evidence="1">The sequence shown here is derived from an EMBL/GenBank/DDBJ whole genome shotgun (WGS) entry which is preliminary data.</text>
</comment>
<reference evidence="1 2" key="1">
    <citation type="journal article" date="2016" name="Antonie Van Leeuwenhoek">
        <title>Nocardia donostiensis sp. nov., isolated from human respiratory specimens.</title>
        <authorList>
            <person name="Ercibengoa M."/>
            <person name="Bell M."/>
            <person name="Marimon J.M."/>
            <person name="Humrighouse B."/>
            <person name="Klenk H.P."/>
            <person name="Potter G."/>
            <person name="Perez-Trallero E."/>
        </authorList>
    </citation>
    <scope>NUCLEOTIDE SEQUENCE [LARGE SCALE GENOMIC DNA]</scope>
    <source>
        <strain evidence="1 2">X1655</strain>
    </source>
</reference>
<evidence type="ECO:0000313" key="1">
    <source>
        <dbReference type="EMBL" id="ONM45953.1"/>
    </source>
</evidence>
<organism evidence="1 2">
    <name type="scientific">Nocardia donostiensis</name>
    <dbReference type="NCBI Taxonomy" id="1538463"/>
    <lineage>
        <taxon>Bacteria</taxon>
        <taxon>Bacillati</taxon>
        <taxon>Actinomycetota</taxon>
        <taxon>Actinomycetes</taxon>
        <taxon>Mycobacteriales</taxon>
        <taxon>Nocardiaceae</taxon>
        <taxon>Nocardia</taxon>
    </lineage>
</organism>
<dbReference type="AlphaFoldDB" id="A0A1W0B105"/>
<sequence length="67" mass="7457">MWDLLLQPQTFSPVQHPVGARESVDDDEQVLLDGAVHFGHALEAVVFGLGDQRLGLFELTAMLRQEL</sequence>
<dbReference type="RefSeq" id="WP_077121926.1">
    <property type="nucleotide sequence ID" value="NZ_LOKT01000003.1"/>
</dbReference>
<accession>A0A1W0B105</accession>
<proteinExistence type="predicted"/>
<dbReference type="Proteomes" id="UP000188836">
    <property type="component" value="Unassembled WGS sequence"/>
</dbReference>
<keyword evidence="2" id="KW-1185">Reference proteome</keyword>
<protein>
    <submittedName>
        <fullName evidence="1">Uncharacterized protein</fullName>
    </submittedName>
</protein>
<gene>
    <name evidence="1" type="ORF">B0T46_25625</name>
</gene>
<dbReference type="EMBL" id="MUMY01000043">
    <property type="protein sequence ID" value="ONM45953.1"/>
    <property type="molecule type" value="Genomic_DNA"/>
</dbReference>